<dbReference type="RefSeq" id="WP_213040694.1">
    <property type="nucleotide sequence ID" value="NZ_CAJNBJ010000001.1"/>
</dbReference>
<accession>A0ABM8QLM9</accession>
<dbReference type="EMBL" id="CAJNBJ010000001">
    <property type="protein sequence ID" value="CAE6703979.1"/>
    <property type="molecule type" value="Genomic_DNA"/>
</dbReference>
<evidence type="ECO:0000313" key="2">
    <source>
        <dbReference type="Proteomes" id="UP000675880"/>
    </source>
</evidence>
<evidence type="ECO:0000313" key="1">
    <source>
        <dbReference type="EMBL" id="CAE6703979.1"/>
    </source>
</evidence>
<sequence>MSNKVTIPLTMYGVAEVLKWCIDRNNGRVPGVDTEGFKKMQALLAEKPTSNDYLALDQFWKKQIALELTEDEVSTIDRCLYDIPNFDNEPLPQIRHKFWPQAAGVASH</sequence>
<protein>
    <submittedName>
        <fullName evidence="1">Uncharacterized protein</fullName>
    </submittedName>
</protein>
<organism evidence="1 2">
    <name type="scientific">Nitrospira defluvii</name>
    <dbReference type="NCBI Taxonomy" id="330214"/>
    <lineage>
        <taxon>Bacteria</taxon>
        <taxon>Pseudomonadati</taxon>
        <taxon>Nitrospirota</taxon>
        <taxon>Nitrospiria</taxon>
        <taxon>Nitrospirales</taxon>
        <taxon>Nitrospiraceae</taxon>
        <taxon>Nitrospira</taxon>
    </lineage>
</organism>
<name>A0ABM8QLM9_9BACT</name>
<reference evidence="1 2" key="1">
    <citation type="submission" date="2021-02" db="EMBL/GenBank/DDBJ databases">
        <authorList>
            <person name="Han P."/>
        </authorList>
    </citation>
    <scope>NUCLEOTIDE SEQUENCE [LARGE SCALE GENOMIC DNA]</scope>
    <source>
        <strain evidence="1">Candidatus Nitrospira sp. ZN2</strain>
    </source>
</reference>
<keyword evidence="2" id="KW-1185">Reference proteome</keyword>
<gene>
    <name evidence="1" type="ORF">NSPZN2_10875</name>
</gene>
<comment type="caution">
    <text evidence="1">The sequence shown here is derived from an EMBL/GenBank/DDBJ whole genome shotgun (WGS) entry which is preliminary data.</text>
</comment>
<dbReference type="Proteomes" id="UP000675880">
    <property type="component" value="Unassembled WGS sequence"/>
</dbReference>
<proteinExistence type="predicted"/>